<sequence precursor="true">MKSPRLILFFLFMIAFLSCKDAVAADLAGSKDHPLLRRFAGSEIVGYQAKRFDEYELQTSTFSRYSFESKKREYVTLPLKPEGRLTRIWYEAAGDTGSLEVFRNYLNELTARGFVILYDSKKDPAAVRWTNYLAPFGSMDIQTNRSNYIFFAAEKAGICVASAKKKRPEGDVYVHLTAVEWGKSDAVYKAKRGAYLAVDIIETQPMVQKMVTVTAAEMSQSLSAVGKVALYGIYFDPNKWDIKPESRPALKEIAILLNKQPTLRLHVVGHTDNVGGYEANTVLSKRRAEAVAASLVKDFGISALRLTANGAAYLAPVASNSTEAGRAKNRRVELVPR</sequence>
<dbReference type="eggNOG" id="COG2885">
    <property type="taxonomic scope" value="Bacteria"/>
</dbReference>
<evidence type="ECO:0000256" key="1">
    <source>
        <dbReference type="ARBA" id="ARBA00004442"/>
    </source>
</evidence>
<dbReference type="SUPFAM" id="SSF103088">
    <property type="entry name" value="OmpA-like"/>
    <property type="match status" value="1"/>
</dbReference>
<comment type="subcellular location">
    <subcellularLocation>
        <location evidence="1">Cell outer membrane</location>
    </subcellularLocation>
</comment>
<dbReference type="PRINTS" id="PR01021">
    <property type="entry name" value="OMPADOMAIN"/>
</dbReference>
<organism evidence="7 8">
    <name type="scientific">Pelodictyon phaeoclathratiforme (strain DSM 5477 / BU-1)</name>
    <dbReference type="NCBI Taxonomy" id="324925"/>
    <lineage>
        <taxon>Bacteria</taxon>
        <taxon>Pseudomonadati</taxon>
        <taxon>Chlorobiota</taxon>
        <taxon>Chlorobiia</taxon>
        <taxon>Chlorobiales</taxon>
        <taxon>Chlorobiaceae</taxon>
        <taxon>Chlorobium/Pelodictyon group</taxon>
        <taxon>Pelodictyon</taxon>
    </lineage>
</organism>
<evidence type="ECO:0000256" key="4">
    <source>
        <dbReference type="PROSITE-ProRule" id="PRU00473"/>
    </source>
</evidence>
<proteinExistence type="predicted"/>
<keyword evidence="5" id="KW-0732">Signal</keyword>
<dbReference type="Proteomes" id="UP000002724">
    <property type="component" value="Chromosome"/>
</dbReference>
<dbReference type="PANTHER" id="PTHR30329:SF21">
    <property type="entry name" value="LIPOPROTEIN YIAD-RELATED"/>
    <property type="match status" value="1"/>
</dbReference>
<evidence type="ECO:0000256" key="2">
    <source>
        <dbReference type="ARBA" id="ARBA00023136"/>
    </source>
</evidence>
<dbReference type="InterPro" id="IPR006665">
    <property type="entry name" value="OmpA-like"/>
</dbReference>
<evidence type="ECO:0000313" key="7">
    <source>
        <dbReference type="EMBL" id="ACF44606.1"/>
    </source>
</evidence>
<dbReference type="PROSITE" id="PS51123">
    <property type="entry name" value="OMPA_2"/>
    <property type="match status" value="1"/>
</dbReference>
<gene>
    <name evidence="7" type="ordered locus">Ppha_2418</name>
</gene>
<dbReference type="Pfam" id="PF00691">
    <property type="entry name" value="OmpA"/>
    <property type="match status" value="1"/>
</dbReference>
<dbReference type="HOGENOM" id="CLU_055761_0_0_10"/>
<feature type="signal peptide" evidence="5">
    <location>
        <begin position="1"/>
        <end position="24"/>
    </location>
</feature>
<name>B4SET0_PELPB</name>
<dbReference type="InterPro" id="IPR006664">
    <property type="entry name" value="OMP_bac"/>
</dbReference>
<dbReference type="EMBL" id="CP001110">
    <property type="protein sequence ID" value="ACF44606.1"/>
    <property type="molecule type" value="Genomic_DNA"/>
</dbReference>
<evidence type="ECO:0000256" key="5">
    <source>
        <dbReference type="SAM" id="SignalP"/>
    </source>
</evidence>
<dbReference type="PANTHER" id="PTHR30329">
    <property type="entry name" value="STATOR ELEMENT OF FLAGELLAR MOTOR COMPLEX"/>
    <property type="match status" value="1"/>
</dbReference>
<reference evidence="7 8" key="1">
    <citation type="submission" date="2008-06" db="EMBL/GenBank/DDBJ databases">
        <title>Complete sequence of Pelodictyon phaeoclathratiforme BU-1.</title>
        <authorList>
            <consortium name="US DOE Joint Genome Institute"/>
            <person name="Lucas S."/>
            <person name="Copeland A."/>
            <person name="Lapidus A."/>
            <person name="Glavina del Rio T."/>
            <person name="Dalin E."/>
            <person name="Tice H."/>
            <person name="Bruce D."/>
            <person name="Goodwin L."/>
            <person name="Pitluck S."/>
            <person name="Schmutz J."/>
            <person name="Larimer F."/>
            <person name="Land M."/>
            <person name="Hauser L."/>
            <person name="Kyrpides N."/>
            <person name="Mikhailova N."/>
            <person name="Liu Z."/>
            <person name="Li T."/>
            <person name="Zhao F."/>
            <person name="Overmann J."/>
            <person name="Bryant D.A."/>
            <person name="Richardson P."/>
        </authorList>
    </citation>
    <scope>NUCLEOTIDE SEQUENCE [LARGE SCALE GENOMIC DNA]</scope>
    <source>
        <strain evidence="8">DSM 5477 / BU-1</strain>
    </source>
</reference>
<accession>B4SET0</accession>
<dbReference type="GO" id="GO:0009279">
    <property type="term" value="C:cell outer membrane"/>
    <property type="evidence" value="ECO:0007669"/>
    <property type="project" value="UniProtKB-SubCell"/>
</dbReference>
<feature type="chain" id="PRO_5002822841" evidence="5">
    <location>
        <begin position="25"/>
        <end position="337"/>
    </location>
</feature>
<evidence type="ECO:0000313" key="8">
    <source>
        <dbReference type="Proteomes" id="UP000002724"/>
    </source>
</evidence>
<dbReference type="PROSITE" id="PS51257">
    <property type="entry name" value="PROKAR_LIPOPROTEIN"/>
    <property type="match status" value="1"/>
</dbReference>
<dbReference type="InterPro" id="IPR036737">
    <property type="entry name" value="OmpA-like_sf"/>
</dbReference>
<dbReference type="CDD" id="cd07185">
    <property type="entry name" value="OmpA_C-like"/>
    <property type="match status" value="1"/>
</dbReference>
<dbReference type="Gene3D" id="3.30.1330.60">
    <property type="entry name" value="OmpA-like domain"/>
    <property type="match status" value="1"/>
</dbReference>
<evidence type="ECO:0000259" key="6">
    <source>
        <dbReference type="PROSITE" id="PS51123"/>
    </source>
</evidence>
<dbReference type="RefSeq" id="WP_012509080.1">
    <property type="nucleotide sequence ID" value="NC_011060.1"/>
</dbReference>
<protein>
    <submittedName>
        <fullName evidence="7">OmpA/MotB domain protein</fullName>
    </submittedName>
</protein>
<dbReference type="STRING" id="324925.Ppha_2418"/>
<dbReference type="AlphaFoldDB" id="B4SET0"/>
<keyword evidence="2 4" id="KW-0472">Membrane</keyword>
<keyword evidence="8" id="KW-1185">Reference proteome</keyword>
<dbReference type="InterPro" id="IPR050330">
    <property type="entry name" value="Bact_OuterMem_StrucFunc"/>
</dbReference>
<dbReference type="OrthoDB" id="1108826at2"/>
<feature type="domain" description="OmpA-like" evidence="6">
    <location>
        <begin position="222"/>
        <end position="337"/>
    </location>
</feature>
<keyword evidence="3" id="KW-0998">Cell outer membrane</keyword>
<dbReference type="KEGG" id="pph:Ppha_2418"/>
<evidence type="ECO:0000256" key="3">
    <source>
        <dbReference type="ARBA" id="ARBA00023237"/>
    </source>
</evidence>